<dbReference type="GO" id="GO:0016740">
    <property type="term" value="F:transferase activity"/>
    <property type="evidence" value="ECO:0007669"/>
    <property type="project" value="UniProtKB-KW"/>
</dbReference>
<dbReference type="PANTHER" id="PTHR43685">
    <property type="entry name" value="GLYCOSYLTRANSFERASE"/>
    <property type="match status" value="1"/>
</dbReference>
<keyword evidence="3" id="KW-1185">Reference proteome</keyword>
<dbReference type="InterPro" id="IPR050834">
    <property type="entry name" value="Glycosyltransf_2"/>
</dbReference>
<dbReference type="SUPFAM" id="SSF53448">
    <property type="entry name" value="Nucleotide-diphospho-sugar transferases"/>
    <property type="match status" value="1"/>
</dbReference>
<dbReference type="Gene3D" id="3.90.550.10">
    <property type="entry name" value="Spore Coat Polysaccharide Biosynthesis Protein SpsA, Chain A"/>
    <property type="match status" value="1"/>
</dbReference>
<evidence type="ECO:0000313" key="3">
    <source>
        <dbReference type="Proteomes" id="UP000182961"/>
    </source>
</evidence>
<dbReference type="eggNOG" id="COG1216">
    <property type="taxonomic scope" value="Bacteria"/>
</dbReference>
<organism evidence="2 3">
    <name type="scientific">Flavobacterium succinicans</name>
    <dbReference type="NCBI Taxonomy" id="29536"/>
    <lineage>
        <taxon>Bacteria</taxon>
        <taxon>Pseudomonadati</taxon>
        <taxon>Bacteroidota</taxon>
        <taxon>Flavobacteriia</taxon>
        <taxon>Flavobacteriales</taxon>
        <taxon>Flavobacteriaceae</taxon>
        <taxon>Flavobacterium</taxon>
    </lineage>
</organism>
<dbReference type="Pfam" id="PF00535">
    <property type="entry name" value="Glycos_transf_2"/>
    <property type="match status" value="1"/>
</dbReference>
<dbReference type="PANTHER" id="PTHR43685:SF2">
    <property type="entry name" value="GLYCOSYLTRANSFERASE 2-LIKE DOMAIN-CONTAINING PROTEIN"/>
    <property type="match status" value="1"/>
</dbReference>
<name>A0A1I4SFZ0_9FLAO</name>
<accession>A0A1I4SFZ0</accession>
<keyword evidence="2" id="KW-0808">Transferase</keyword>
<feature type="domain" description="Glycosyltransferase 2-like" evidence="1">
    <location>
        <begin position="6"/>
        <end position="163"/>
    </location>
</feature>
<evidence type="ECO:0000259" key="1">
    <source>
        <dbReference type="Pfam" id="PF00535"/>
    </source>
</evidence>
<reference evidence="3" key="1">
    <citation type="submission" date="2016-10" db="EMBL/GenBank/DDBJ databases">
        <authorList>
            <person name="Varghese N."/>
            <person name="Submissions S."/>
        </authorList>
    </citation>
    <scope>NUCLEOTIDE SEQUENCE [LARGE SCALE GENOMIC DNA]</scope>
    <source>
        <strain evidence="3">DSM 4002</strain>
    </source>
</reference>
<evidence type="ECO:0000313" key="2">
    <source>
        <dbReference type="EMBL" id="SFM63418.1"/>
    </source>
</evidence>
<dbReference type="CDD" id="cd00761">
    <property type="entry name" value="Glyco_tranf_GTA_type"/>
    <property type="match status" value="1"/>
</dbReference>
<proteinExistence type="predicted"/>
<gene>
    <name evidence="2" type="ORF">SAMN05444143_101814</name>
</gene>
<dbReference type="InterPro" id="IPR029044">
    <property type="entry name" value="Nucleotide-diphossugar_trans"/>
</dbReference>
<protein>
    <submittedName>
        <fullName evidence="2">Glycosyltransferase involved in cell wall bisynthesis</fullName>
    </submittedName>
</protein>
<dbReference type="RefSeq" id="WP_024981579.1">
    <property type="nucleotide sequence ID" value="NZ_CBCRUM010000007.1"/>
</dbReference>
<sequence>MSPLVSIIVPCYNQAPYLSEALQSVLEQTYDNWECIIVNDGSPDNTKEVAQEWVKKDARFIYLYKENGGLSSARNAGIAIAEGEFILPLDSDDRIGKDYTLLAMKAFQEDTDLKLVYCKAEKFGDESGSWNLPDFSLLELARQNMIFCTAFYRKKEWERVGGYDVNMVYGWEDWEFWITVLKHGGEVKCLEEVGFYYRVKEVSMAKKILAIDKKRLKEYILTKHIDFLVTSYDTLMAINYSHVYNLRSEKFTINLFTQNFFGFRIFKLNVSKKLKQYFS</sequence>
<dbReference type="EMBL" id="FOUT01000001">
    <property type="protein sequence ID" value="SFM63418.1"/>
    <property type="molecule type" value="Genomic_DNA"/>
</dbReference>
<dbReference type="InterPro" id="IPR001173">
    <property type="entry name" value="Glyco_trans_2-like"/>
</dbReference>
<dbReference type="AlphaFoldDB" id="A0A1I4SFZ0"/>
<dbReference type="Proteomes" id="UP000182961">
    <property type="component" value="Unassembled WGS sequence"/>
</dbReference>